<gene>
    <name evidence="4" type="ORF">RT41_GL000181</name>
</gene>
<dbReference type="Proteomes" id="UP000218181">
    <property type="component" value="Unassembled WGS sequence"/>
</dbReference>
<reference evidence="4 5" key="1">
    <citation type="submission" date="2014-12" db="EMBL/GenBank/DDBJ databases">
        <title>Draft genome sequences of 10 type strains of Lactococcus.</title>
        <authorList>
            <person name="Sun Z."/>
            <person name="Zhong Z."/>
            <person name="Liu W."/>
            <person name="Zhang W."/>
            <person name="Zhang H."/>
        </authorList>
    </citation>
    <scope>NUCLEOTIDE SEQUENCE [LARGE SCALE GENOMIC DNA]</scope>
    <source>
        <strain evidence="4 5">JCM 16395</strain>
    </source>
</reference>
<evidence type="ECO:0000313" key="5">
    <source>
        <dbReference type="Proteomes" id="UP000218181"/>
    </source>
</evidence>
<sequence>MLAGDTFSVVNSDKTSFDAETFTLLYLPLIGRDAFALYQLMRTSKSGKITFFLEYLNFGPNHLEEALDQLSALRLIDVYDNHPSYTFELHSPKNREDFVQDDFLKQLLLSKVNPSYIEKLLESDEQPKGQKISKKFYEIYHLDAENLSIKQEKTTENEFNMGAFELAMTDQNLTFSNENQDKLALYQMSEKFDKNWFELFNLANKSKNSDGTINISQLRNRLVSQTQKAPVLSSFDKPWQDLIRSAKNHLSSGQNQDGPVVFIQQLRKNTGGTTSAAEFRIINDLSVQGIPDEVQNILLHYVLVQRKNSVLNPTFVHQLANECLQNSIFTAEAAVTWFTNREKRKKENQEKFAQKSKLVKKSPAWSNANYVEQTSTEKQAKFAELQKRMRKENENGIRRGNS</sequence>
<organism evidence="4 5">
    <name type="scientific">Lactococcus fujiensis JCM 16395</name>
    <dbReference type="NCBI Taxonomy" id="1291764"/>
    <lineage>
        <taxon>Bacteria</taxon>
        <taxon>Bacillati</taxon>
        <taxon>Bacillota</taxon>
        <taxon>Bacilli</taxon>
        <taxon>Lactobacillales</taxon>
        <taxon>Streptococcaceae</taxon>
        <taxon>Lactococcus</taxon>
    </lineage>
</organism>
<dbReference type="Pfam" id="PF25888">
    <property type="entry name" value="WHD_DnaB"/>
    <property type="match status" value="1"/>
</dbReference>
<comment type="similarity">
    <text evidence="1">Belongs to the DnaB/DnaD family.</text>
</comment>
<evidence type="ECO:0000313" key="4">
    <source>
        <dbReference type="EMBL" id="PCS01417.1"/>
    </source>
</evidence>
<dbReference type="InterPro" id="IPR006343">
    <property type="entry name" value="DnaB/C_C"/>
</dbReference>
<dbReference type="STRING" id="1291764.GCA_001311235_00328"/>
<keyword evidence="5" id="KW-1185">Reference proteome</keyword>
<evidence type="ECO:0000256" key="1">
    <source>
        <dbReference type="ARBA" id="ARBA00093462"/>
    </source>
</evidence>
<proteinExistence type="inferred from homology"/>
<dbReference type="Pfam" id="PF07261">
    <property type="entry name" value="DnaB_2"/>
    <property type="match status" value="1"/>
</dbReference>
<feature type="domain" description="Replicative helicase loading/DNA remodeling protein DnaB N-terminal winged helix" evidence="3">
    <location>
        <begin position="2"/>
        <end position="223"/>
    </location>
</feature>
<name>A0A2A5RPQ2_9LACT</name>
<evidence type="ECO:0000259" key="2">
    <source>
        <dbReference type="Pfam" id="PF07261"/>
    </source>
</evidence>
<dbReference type="RefSeq" id="WP_096816883.1">
    <property type="nucleotide sequence ID" value="NZ_JXJU01000001.1"/>
</dbReference>
<dbReference type="EMBL" id="JXJU01000001">
    <property type="protein sequence ID" value="PCS01417.1"/>
    <property type="molecule type" value="Genomic_DNA"/>
</dbReference>
<feature type="domain" description="DnaB/C C-terminal" evidence="2">
    <location>
        <begin position="263"/>
        <end position="334"/>
    </location>
</feature>
<protein>
    <submittedName>
        <fullName evidence="4">Chromosome replication initiation / membrane attachment protein</fullName>
    </submittedName>
</protein>
<comment type="caution">
    <text evidence="4">The sequence shown here is derived from an EMBL/GenBank/DDBJ whole genome shotgun (WGS) entry which is preliminary data.</text>
</comment>
<dbReference type="OrthoDB" id="2082007at2"/>
<dbReference type="InterPro" id="IPR058660">
    <property type="entry name" value="WHD_DnaB"/>
</dbReference>
<accession>A0A2A5RPQ2</accession>
<dbReference type="AlphaFoldDB" id="A0A2A5RPQ2"/>
<evidence type="ECO:0000259" key="3">
    <source>
        <dbReference type="Pfam" id="PF25888"/>
    </source>
</evidence>